<dbReference type="AlphaFoldDB" id="A0AAN6EKH4"/>
<dbReference type="Gene3D" id="4.10.640.10">
    <property type="entry name" value="Ribosomal protein S18"/>
    <property type="match status" value="1"/>
</dbReference>
<reference evidence="5" key="1">
    <citation type="submission" date="2023-01" db="EMBL/GenBank/DDBJ databases">
        <title>Exophiala dermititidis isolated from Cystic Fibrosis Patient.</title>
        <authorList>
            <person name="Kurbessoian T."/>
            <person name="Crocker A."/>
            <person name="Murante D."/>
            <person name="Hogan D.A."/>
            <person name="Stajich J.E."/>
        </authorList>
    </citation>
    <scope>NUCLEOTIDE SEQUENCE</scope>
    <source>
        <strain evidence="5">Ex8</strain>
    </source>
</reference>
<dbReference type="GO" id="GO:0005763">
    <property type="term" value="C:mitochondrial small ribosomal subunit"/>
    <property type="evidence" value="ECO:0007669"/>
    <property type="project" value="TreeGrafter"/>
</dbReference>
<gene>
    <name evidence="5" type="ORF">HRR80_009056</name>
</gene>
<comment type="similarity">
    <text evidence="1">Belongs to the bacterial ribosomal protein bS18 family.</text>
</comment>
<name>A0AAN6EKH4_EXODE</name>
<dbReference type="InterPro" id="IPR036870">
    <property type="entry name" value="Ribosomal_bS18_sf"/>
</dbReference>
<dbReference type="GO" id="GO:0032543">
    <property type="term" value="P:mitochondrial translation"/>
    <property type="evidence" value="ECO:0007669"/>
    <property type="project" value="TreeGrafter"/>
</dbReference>
<evidence type="ECO:0000313" key="6">
    <source>
        <dbReference type="Proteomes" id="UP001161757"/>
    </source>
</evidence>
<sequence length="174" mass="19712">MSTRLGPRLGLQLKHATTSLQPSAGTQTFKRSAATTLMSLKREELLEQENYAISRNLTRNWKVGDVYAPHDLSAAEARKWRKRHRPTTDAFDALSINPLSLYKNFSVMSEYMTEMGRIRHSSSTGLRPVNQRKIAKAIRRAIALGLMPAVHRHPEYIKSEMEGKRTSTGRVFSS</sequence>
<dbReference type="GO" id="GO:0003735">
    <property type="term" value="F:structural constituent of ribosome"/>
    <property type="evidence" value="ECO:0007669"/>
    <property type="project" value="InterPro"/>
</dbReference>
<evidence type="ECO:0000256" key="3">
    <source>
        <dbReference type="ARBA" id="ARBA00023274"/>
    </source>
</evidence>
<evidence type="ECO:0000256" key="2">
    <source>
        <dbReference type="ARBA" id="ARBA00022980"/>
    </source>
</evidence>
<evidence type="ECO:0000313" key="5">
    <source>
        <dbReference type="EMBL" id="KAJ8986931.1"/>
    </source>
</evidence>
<dbReference type="Proteomes" id="UP001161757">
    <property type="component" value="Unassembled WGS sequence"/>
</dbReference>
<dbReference type="Pfam" id="PF01084">
    <property type="entry name" value="Ribosomal_S18"/>
    <property type="match status" value="1"/>
</dbReference>
<dbReference type="SUPFAM" id="SSF46911">
    <property type="entry name" value="Ribosomal protein S18"/>
    <property type="match status" value="1"/>
</dbReference>
<protein>
    <recommendedName>
        <fullName evidence="4">Small ribosomal subunit protein bS18m</fullName>
    </recommendedName>
</protein>
<comment type="caution">
    <text evidence="5">The sequence shown here is derived from an EMBL/GenBank/DDBJ whole genome shotgun (WGS) entry which is preliminary data.</text>
</comment>
<dbReference type="EMBL" id="JAJGCB010000030">
    <property type="protein sequence ID" value="KAJ8986931.1"/>
    <property type="molecule type" value="Genomic_DNA"/>
</dbReference>
<keyword evidence="3" id="KW-0687">Ribonucleoprotein</keyword>
<evidence type="ECO:0000256" key="4">
    <source>
        <dbReference type="ARBA" id="ARBA00035264"/>
    </source>
</evidence>
<dbReference type="InterPro" id="IPR001648">
    <property type="entry name" value="Ribosomal_bS18"/>
</dbReference>
<accession>A0AAN6EKH4</accession>
<proteinExistence type="inferred from homology"/>
<evidence type="ECO:0000256" key="1">
    <source>
        <dbReference type="ARBA" id="ARBA00005589"/>
    </source>
</evidence>
<dbReference type="PANTHER" id="PTHR13479:SF40">
    <property type="entry name" value="SMALL RIBOSOMAL SUBUNIT PROTEIN BS18M"/>
    <property type="match status" value="1"/>
</dbReference>
<organism evidence="5 6">
    <name type="scientific">Exophiala dermatitidis</name>
    <name type="common">Black yeast-like fungus</name>
    <name type="synonym">Wangiella dermatitidis</name>
    <dbReference type="NCBI Taxonomy" id="5970"/>
    <lineage>
        <taxon>Eukaryota</taxon>
        <taxon>Fungi</taxon>
        <taxon>Dikarya</taxon>
        <taxon>Ascomycota</taxon>
        <taxon>Pezizomycotina</taxon>
        <taxon>Eurotiomycetes</taxon>
        <taxon>Chaetothyriomycetidae</taxon>
        <taxon>Chaetothyriales</taxon>
        <taxon>Herpotrichiellaceae</taxon>
        <taxon>Exophiala</taxon>
    </lineage>
</organism>
<keyword evidence="2" id="KW-0689">Ribosomal protein</keyword>
<dbReference type="FunFam" id="4.10.640.10:FF:000013">
    <property type="entry name" value="37S ribosomal protein S18"/>
    <property type="match status" value="1"/>
</dbReference>
<dbReference type="GO" id="GO:0070181">
    <property type="term" value="F:small ribosomal subunit rRNA binding"/>
    <property type="evidence" value="ECO:0007669"/>
    <property type="project" value="TreeGrafter"/>
</dbReference>
<dbReference type="PANTHER" id="PTHR13479">
    <property type="entry name" value="30S RIBOSOMAL PROTEIN S18"/>
    <property type="match status" value="1"/>
</dbReference>